<dbReference type="AlphaFoldDB" id="A0A9Y2N0L1"/>
<dbReference type="EMBL" id="CP127294">
    <property type="protein sequence ID" value="WIX82077.1"/>
    <property type="molecule type" value="Genomic_DNA"/>
</dbReference>
<evidence type="ECO:0000313" key="2">
    <source>
        <dbReference type="Proteomes" id="UP001236014"/>
    </source>
</evidence>
<reference evidence="1 2" key="1">
    <citation type="submission" date="2023-06" db="EMBL/GenBank/DDBJ databases">
        <authorList>
            <person name="Oyuntsetseg B."/>
            <person name="Kim S.B."/>
        </authorList>
    </citation>
    <scope>NUCLEOTIDE SEQUENCE [LARGE SCALE GENOMIC DNA]</scope>
    <source>
        <strain evidence="1 2">2-15</strain>
    </source>
</reference>
<sequence>MSASVHYESSSEARKNLKSLFDAAGQGRVATMRRDNDTVAVVDVERLRHFLASVVPSRAEVVSEAGGWSVFIPGLPVAADAETFDDAVAGMVEALREYSDDWQDHLRDAPNHRDNWGLVQLIELSSDADLQAWLVNSGR</sequence>
<dbReference type="RefSeq" id="WP_285972654.1">
    <property type="nucleotide sequence ID" value="NZ_CP127294.1"/>
</dbReference>
<gene>
    <name evidence="1" type="ORF">QRX50_15590</name>
</gene>
<dbReference type="SUPFAM" id="SSF143100">
    <property type="entry name" value="TTHA1013/TTHA0281-like"/>
    <property type="match status" value="1"/>
</dbReference>
<dbReference type="Gene3D" id="3.30.160.620">
    <property type="match status" value="1"/>
</dbReference>
<dbReference type="KEGG" id="acab:QRX50_15590"/>
<dbReference type="Proteomes" id="UP001236014">
    <property type="component" value="Chromosome"/>
</dbReference>
<keyword evidence="2" id="KW-1185">Reference proteome</keyword>
<evidence type="ECO:0000313" key="1">
    <source>
        <dbReference type="EMBL" id="WIX82077.1"/>
    </source>
</evidence>
<protein>
    <submittedName>
        <fullName evidence="1">Prevent-host-death protein</fullName>
    </submittedName>
</protein>
<dbReference type="InterPro" id="IPR035069">
    <property type="entry name" value="TTHA1013/TTHA0281-like"/>
</dbReference>
<organism evidence="1 2">
    <name type="scientific">Amycolatopsis carbonis</name>
    <dbReference type="NCBI Taxonomy" id="715471"/>
    <lineage>
        <taxon>Bacteria</taxon>
        <taxon>Bacillati</taxon>
        <taxon>Actinomycetota</taxon>
        <taxon>Actinomycetes</taxon>
        <taxon>Pseudonocardiales</taxon>
        <taxon>Pseudonocardiaceae</taxon>
        <taxon>Amycolatopsis</taxon>
    </lineage>
</organism>
<accession>A0A9Y2N0L1</accession>
<proteinExistence type="predicted"/>
<name>A0A9Y2N0L1_9PSEU</name>
<dbReference type="InterPro" id="IPR035424">
    <property type="entry name" value="Antitoxin_RelB"/>
</dbReference>
<dbReference type="Pfam" id="PF12910">
    <property type="entry name" value="PHD_like"/>
    <property type="match status" value="1"/>
</dbReference>